<dbReference type="Gene3D" id="1.25.40.10">
    <property type="entry name" value="Tetratricopeptide repeat domain"/>
    <property type="match status" value="1"/>
</dbReference>
<name>A0A4U0QCG8_9NEIS</name>
<dbReference type="OrthoDB" id="1551390at2"/>
<keyword evidence="2" id="KW-1185">Reference proteome</keyword>
<accession>A0A4U0QCG8</accession>
<gene>
    <name evidence="1" type="ORF">FAZ21_10040</name>
</gene>
<evidence type="ECO:0000313" key="2">
    <source>
        <dbReference type="Proteomes" id="UP000310016"/>
    </source>
</evidence>
<dbReference type="RefSeq" id="WP_136773313.1">
    <property type="nucleotide sequence ID" value="NZ_CP156074.1"/>
</dbReference>
<reference evidence="1 2" key="1">
    <citation type="submission" date="2019-04" db="EMBL/GenBank/DDBJ databases">
        <title>Chitiniphilus eburnea sp. nov., a novel chitinolytic bacterium isolated from aquaculture sludge.</title>
        <authorList>
            <person name="Sheng M."/>
        </authorList>
    </citation>
    <scope>NUCLEOTIDE SEQUENCE [LARGE SCALE GENOMIC DNA]</scope>
    <source>
        <strain evidence="1 2">HX-2-15</strain>
    </source>
</reference>
<organism evidence="1 2">
    <name type="scientific">Chitiniphilus eburneus</name>
    <dbReference type="NCBI Taxonomy" id="2571148"/>
    <lineage>
        <taxon>Bacteria</taxon>
        <taxon>Pseudomonadati</taxon>
        <taxon>Pseudomonadota</taxon>
        <taxon>Betaproteobacteria</taxon>
        <taxon>Neisseriales</taxon>
        <taxon>Chitinibacteraceae</taxon>
        <taxon>Chitiniphilus</taxon>
    </lineage>
</organism>
<evidence type="ECO:0000313" key="1">
    <source>
        <dbReference type="EMBL" id="TJZ73524.1"/>
    </source>
</evidence>
<comment type="caution">
    <text evidence="1">The sequence shown here is derived from an EMBL/GenBank/DDBJ whole genome shotgun (WGS) entry which is preliminary data.</text>
</comment>
<proteinExistence type="predicted"/>
<dbReference type="Proteomes" id="UP000310016">
    <property type="component" value="Unassembled WGS sequence"/>
</dbReference>
<dbReference type="AlphaFoldDB" id="A0A4U0QCG8"/>
<evidence type="ECO:0008006" key="3">
    <source>
        <dbReference type="Google" id="ProtNLM"/>
    </source>
</evidence>
<protein>
    <recommendedName>
        <fullName evidence="3">Tetratricopeptide repeat protein</fullName>
    </recommendedName>
</protein>
<dbReference type="InterPro" id="IPR011990">
    <property type="entry name" value="TPR-like_helical_dom_sf"/>
</dbReference>
<sequence length="141" mass="15703">MTILPSILHDQITALLDAGDRLFEKGNDTAALAKYREAEALLPTERERFEASTMVVAAIGDTLFQLAQYPLVIDTLLPALGYPDGEDNPFIHLRLGQSLLETGEEARALAHLAQAFEYGGLDVYEDEDDKYLDFLKARIDF</sequence>
<dbReference type="EMBL" id="SUMF01000009">
    <property type="protein sequence ID" value="TJZ73524.1"/>
    <property type="molecule type" value="Genomic_DNA"/>
</dbReference>
<dbReference type="SUPFAM" id="SSF48452">
    <property type="entry name" value="TPR-like"/>
    <property type="match status" value="1"/>
</dbReference>